<dbReference type="Gramene" id="TraesCLE_scaffold_089334_01G000300.1">
    <property type="protein sequence ID" value="TraesCLE_scaffold_089334_01G000300.1"/>
    <property type="gene ID" value="TraesCLE_scaffold_089334_01G000300"/>
</dbReference>
<dbReference type="STRING" id="4565.A0A3B6QK56"/>
<dbReference type="RefSeq" id="XP_044417034.1">
    <property type="nucleotide sequence ID" value="XM_044561099.1"/>
</dbReference>
<dbReference type="EnsemblPlants" id="TraesCS6D02G351900.1">
    <property type="protein sequence ID" value="TraesCS6D02G351900.1.cds1"/>
    <property type="gene ID" value="TraesCS6D02G351900"/>
</dbReference>
<dbReference type="GO" id="GO:0030150">
    <property type="term" value="P:protein import into mitochondrial matrix"/>
    <property type="evidence" value="ECO:0000318"/>
    <property type="project" value="GO_Central"/>
</dbReference>
<dbReference type="Gramene" id="TraesCS6D02G351900.1">
    <property type="protein sequence ID" value="TraesCS6D02G351900.1.cds1"/>
    <property type="gene ID" value="TraesCS6D02G351900"/>
</dbReference>
<dbReference type="Gramene" id="TraesCS6D03G0813700.1">
    <property type="protein sequence ID" value="TraesCS6D03G0813700.1.CDS1"/>
    <property type="gene ID" value="TraesCS6D03G0813700"/>
</dbReference>
<dbReference type="Gramene" id="TraesSTA6D03G03779000.1">
    <property type="protein sequence ID" value="TraesSTA6D03G03779000.1.CDS1"/>
    <property type="gene ID" value="TraesSTA6D03G03779000"/>
</dbReference>
<evidence type="ECO:0000256" key="3">
    <source>
        <dbReference type="ARBA" id="ARBA00022692"/>
    </source>
</evidence>
<dbReference type="Gramene" id="TraesPARA_EIv1.0_2132540.1">
    <property type="protein sequence ID" value="TraesPARA_EIv1.0_2132540.1.CDS1"/>
    <property type="gene ID" value="TraesPARA_EIv1.0_2132540"/>
</dbReference>
<keyword evidence="6" id="KW-0496">Mitochondrion</keyword>
<dbReference type="Gramene" id="TraesJUL6D03G03818970.1">
    <property type="protein sequence ID" value="TraesJUL6D03G03818970.1.CDS1"/>
    <property type="gene ID" value="TraesJUL6D03G03818970"/>
</dbReference>
<reference evidence="8" key="2">
    <citation type="submission" date="2018-10" db="UniProtKB">
        <authorList>
            <consortium name="EnsemblPlants"/>
        </authorList>
    </citation>
    <scope>IDENTIFICATION</scope>
</reference>
<dbReference type="Gramene" id="TraesJAG6D03G03768770.1">
    <property type="protein sequence ID" value="TraesJAG6D03G03768770.1.CDS1"/>
    <property type="gene ID" value="TraesJAG6D03G03768770"/>
</dbReference>
<evidence type="ECO:0000256" key="7">
    <source>
        <dbReference type="ARBA" id="ARBA00023136"/>
    </source>
</evidence>
<protein>
    <submittedName>
        <fullName evidence="8">Uncharacterized protein</fullName>
    </submittedName>
</protein>
<dbReference type="Gramene" id="TraesCAD_scaffold_116505_01G000300.1">
    <property type="protein sequence ID" value="TraesCAD_scaffold_116505_01G000300.1"/>
    <property type="gene ID" value="TraesCAD_scaffold_116505_01G000300"/>
</dbReference>
<dbReference type="Gramene" id="TraesROB_scaffold_009700_01G000700.1">
    <property type="protein sequence ID" value="TraesROB_scaffold_009700_01G000700.1"/>
    <property type="gene ID" value="TraesROB_scaffold_009700_01G000700"/>
</dbReference>
<keyword evidence="4" id="KW-0999">Mitochondrion inner membrane</keyword>
<sequence length="147" mass="15583">MDTTGPTTEQPQPPSVIQQVRGHAISGAIFGSVYKFLEGATNSPSGSRLSGGALAVRSNTLRIGSFAAWYGAAKSVRCAVAPDYPFETTVAWSVTDALFSVRHGLRAAGRSGLRGAVVGVVPDMLEYSLQRYLASRPRADDRCIPPE</sequence>
<dbReference type="Proteomes" id="UP000019116">
    <property type="component" value="Chromosome 6D"/>
</dbReference>
<dbReference type="Gramene" id="TraesWEE_scaffold_099213_01G000300.1">
    <property type="protein sequence ID" value="TraesWEE_scaffold_099213_01G000300.1"/>
    <property type="gene ID" value="TraesWEE_scaffold_099213_01G000300"/>
</dbReference>
<evidence type="ECO:0000313" key="8">
    <source>
        <dbReference type="EnsemblPlants" id="TraesCS6D02G351900.1.cds1"/>
    </source>
</evidence>
<evidence type="ECO:0000256" key="1">
    <source>
        <dbReference type="ARBA" id="ARBA00004448"/>
    </source>
</evidence>
<evidence type="ECO:0000256" key="2">
    <source>
        <dbReference type="ARBA" id="ARBA00008444"/>
    </source>
</evidence>
<keyword evidence="9" id="KW-1185">Reference proteome</keyword>
<dbReference type="Gramene" id="TraesNOR6D03G03826530.1">
    <property type="protein sequence ID" value="TraesNOR6D03G03826530.1.CDS1"/>
    <property type="gene ID" value="TraesNOR6D03G03826530"/>
</dbReference>
<dbReference type="Gramene" id="TraesARI6D03G03750390.1">
    <property type="protein sequence ID" value="TraesARI6D03G03750390.1.CDS1"/>
    <property type="gene ID" value="TraesARI6D03G03750390"/>
</dbReference>
<dbReference type="AlphaFoldDB" id="A0A3B6QK56"/>
<evidence type="ECO:0000256" key="5">
    <source>
        <dbReference type="ARBA" id="ARBA00022989"/>
    </source>
</evidence>
<dbReference type="Gramene" id="TraesLAC6D03G03736500.1">
    <property type="protein sequence ID" value="TraesLAC6D03G03736500.1.CDS1"/>
    <property type="gene ID" value="TraesLAC6D03G03736500"/>
</dbReference>
<dbReference type="PANTHER" id="PTHR10485">
    <property type="entry name" value="MITOCHONDRIAL IMPORT INNER MEMBRANE TRANSLOCASE SUBUNIT TIM-17"/>
    <property type="match status" value="1"/>
</dbReference>
<proteinExistence type="inferred from homology"/>
<gene>
    <name evidence="8" type="primary">LOC123142076</name>
</gene>
<reference evidence="8" key="1">
    <citation type="submission" date="2018-08" db="EMBL/GenBank/DDBJ databases">
        <authorList>
            <person name="Rossello M."/>
        </authorList>
    </citation>
    <scope>NUCLEOTIDE SEQUENCE [LARGE SCALE GENOMIC DNA]</scope>
    <source>
        <strain evidence="8">cv. Chinese Spring</strain>
    </source>
</reference>
<dbReference type="Gramene" id="TraesLDM6D03G03789840.1">
    <property type="protein sequence ID" value="TraesLDM6D03G03789840.1.CDS1"/>
    <property type="gene ID" value="TraesLDM6D03G03789840"/>
</dbReference>
<dbReference type="OMA" id="DRCIPPE"/>
<keyword evidence="3" id="KW-0812">Transmembrane</keyword>
<dbReference type="GO" id="GO:0005744">
    <property type="term" value="C:TIM23 mitochondrial import inner membrane translocase complex"/>
    <property type="evidence" value="ECO:0000318"/>
    <property type="project" value="GO_Central"/>
</dbReference>
<name>A0A3B6QK56_WHEAT</name>
<dbReference type="Gramene" id="TraesMAC6D03G03784110.1">
    <property type="protein sequence ID" value="TraesMAC6D03G03784110.1.CDS1"/>
    <property type="gene ID" value="TraesMAC6D03G03784110"/>
</dbReference>
<dbReference type="PANTHER" id="PTHR10485:SF18">
    <property type="match status" value="1"/>
</dbReference>
<dbReference type="Gramene" id="TraesRN6D0100861700.1">
    <property type="protein sequence ID" value="TraesRN6D0100861700.1"/>
    <property type="gene ID" value="TraesRN6D0100861700"/>
</dbReference>
<dbReference type="Gramene" id="TraesSYM6D03G03733800.1">
    <property type="protein sequence ID" value="TraesSYM6D03G03733800.1.CDS1"/>
    <property type="gene ID" value="TraesSYM6D03G03733800"/>
</dbReference>
<dbReference type="SMR" id="A0A3B6QK56"/>
<comment type="subcellular location">
    <subcellularLocation>
        <location evidence="1">Mitochondrion inner membrane</location>
        <topology evidence="1">Multi-pass membrane protein</topology>
    </subcellularLocation>
</comment>
<evidence type="ECO:0000256" key="6">
    <source>
        <dbReference type="ARBA" id="ARBA00023128"/>
    </source>
</evidence>
<keyword evidence="7" id="KW-0472">Membrane</keyword>
<comment type="similarity">
    <text evidence="2">Belongs to the Tim17/Tim22/Tim23 family.</text>
</comment>
<evidence type="ECO:0000313" key="9">
    <source>
        <dbReference type="Proteomes" id="UP000019116"/>
    </source>
</evidence>
<evidence type="ECO:0000256" key="4">
    <source>
        <dbReference type="ARBA" id="ARBA00022792"/>
    </source>
</evidence>
<organism evidence="8">
    <name type="scientific">Triticum aestivum</name>
    <name type="common">Wheat</name>
    <dbReference type="NCBI Taxonomy" id="4565"/>
    <lineage>
        <taxon>Eukaryota</taxon>
        <taxon>Viridiplantae</taxon>
        <taxon>Streptophyta</taxon>
        <taxon>Embryophyta</taxon>
        <taxon>Tracheophyta</taxon>
        <taxon>Spermatophyta</taxon>
        <taxon>Magnoliopsida</taxon>
        <taxon>Liliopsida</taxon>
        <taxon>Poales</taxon>
        <taxon>Poaceae</taxon>
        <taxon>BOP clade</taxon>
        <taxon>Pooideae</taxon>
        <taxon>Triticodae</taxon>
        <taxon>Triticeae</taxon>
        <taxon>Triticinae</taxon>
        <taxon>Triticum</taxon>
    </lineage>
</organism>
<dbReference type="GeneID" id="123142076"/>
<accession>A0A3B6QK56</accession>
<keyword evidence="5" id="KW-1133">Transmembrane helix</keyword>